<feature type="transmembrane region" description="Helical" evidence="7">
    <location>
        <begin position="159"/>
        <end position="178"/>
    </location>
</feature>
<dbReference type="EMBL" id="CP035758">
    <property type="protein sequence ID" value="QBD76569.1"/>
    <property type="molecule type" value="Genomic_DNA"/>
</dbReference>
<proteinExistence type="predicted"/>
<feature type="transmembrane region" description="Helical" evidence="7">
    <location>
        <begin position="473"/>
        <end position="494"/>
    </location>
</feature>
<dbReference type="RefSeq" id="WP_129887474.1">
    <property type="nucleotide sequence ID" value="NZ_CP035758.1"/>
</dbReference>
<dbReference type="PANTHER" id="PTHR42770">
    <property type="entry name" value="AMINO ACID TRANSPORTER-RELATED"/>
    <property type="match status" value="1"/>
</dbReference>
<keyword evidence="4 7" id="KW-1133">Transmembrane helix</keyword>
<organism evidence="8 9">
    <name type="scientific">Ktedonosporobacter rubrisoli</name>
    <dbReference type="NCBI Taxonomy" id="2509675"/>
    <lineage>
        <taxon>Bacteria</taxon>
        <taxon>Bacillati</taxon>
        <taxon>Chloroflexota</taxon>
        <taxon>Ktedonobacteria</taxon>
        <taxon>Ktedonobacterales</taxon>
        <taxon>Ktedonosporobacteraceae</taxon>
        <taxon>Ktedonosporobacter</taxon>
    </lineage>
</organism>
<evidence type="ECO:0000256" key="5">
    <source>
        <dbReference type="ARBA" id="ARBA00023136"/>
    </source>
</evidence>
<dbReference type="Pfam" id="PF13520">
    <property type="entry name" value="AA_permease_2"/>
    <property type="match status" value="1"/>
</dbReference>
<evidence type="ECO:0000313" key="9">
    <source>
        <dbReference type="Proteomes" id="UP000290365"/>
    </source>
</evidence>
<feature type="region of interest" description="Disordered" evidence="6">
    <location>
        <begin position="1"/>
        <end position="26"/>
    </location>
</feature>
<gene>
    <name evidence="8" type="ORF">EPA93_11375</name>
</gene>
<dbReference type="InterPro" id="IPR002293">
    <property type="entry name" value="AA/rel_permease1"/>
</dbReference>
<keyword evidence="5 7" id="KW-0472">Membrane</keyword>
<protein>
    <submittedName>
        <fullName evidence="8">APC family permease</fullName>
    </submittedName>
</protein>
<dbReference type="Gene3D" id="1.20.1740.10">
    <property type="entry name" value="Amino acid/polyamine transporter I"/>
    <property type="match status" value="1"/>
</dbReference>
<accession>A0A4P6JMS4</accession>
<dbReference type="Proteomes" id="UP000290365">
    <property type="component" value="Chromosome"/>
</dbReference>
<comment type="subcellular location">
    <subcellularLocation>
        <location evidence="1">Cell membrane</location>
        <topology evidence="1">Multi-pass membrane protein</topology>
    </subcellularLocation>
</comment>
<feature type="transmembrane region" description="Helical" evidence="7">
    <location>
        <begin position="361"/>
        <end position="383"/>
    </location>
</feature>
<dbReference type="GO" id="GO:0005886">
    <property type="term" value="C:plasma membrane"/>
    <property type="evidence" value="ECO:0007669"/>
    <property type="project" value="UniProtKB-SubCell"/>
</dbReference>
<dbReference type="OrthoDB" id="3170677at2"/>
<feature type="transmembrane region" description="Helical" evidence="7">
    <location>
        <begin position="76"/>
        <end position="101"/>
    </location>
</feature>
<feature type="transmembrane region" description="Helical" evidence="7">
    <location>
        <begin position="231"/>
        <end position="251"/>
    </location>
</feature>
<evidence type="ECO:0000256" key="1">
    <source>
        <dbReference type="ARBA" id="ARBA00004651"/>
    </source>
</evidence>
<dbReference type="GO" id="GO:0022857">
    <property type="term" value="F:transmembrane transporter activity"/>
    <property type="evidence" value="ECO:0007669"/>
    <property type="project" value="InterPro"/>
</dbReference>
<dbReference type="KEGG" id="kbs:EPA93_11375"/>
<evidence type="ECO:0000313" key="8">
    <source>
        <dbReference type="EMBL" id="QBD76569.1"/>
    </source>
</evidence>
<feature type="transmembrane region" description="Helical" evidence="7">
    <location>
        <begin position="122"/>
        <end position="147"/>
    </location>
</feature>
<dbReference type="AlphaFoldDB" id="A0A4P6JMS4"/>
<feature type="transmembrane region" description="Helical" evidence="7">
    <location>
        <begin position="315"/>
        <end position="341"/>
    </location>
</feature>
<reference evidence="8 9" key="1">
    <citation type="submission" date="2019-01" db="EMBL/GenBank/DDBJ databases">
        <title>Ktedonosporobacter rubrisoli SCAWS-G2.</title>
        <authorList>
            <person name="Huang Y."/>
            <person name="Yan B."/>
        </authorList>
    </citation>
    <scope>NUCLEOTIDE SEQUENCE [LARGE SCALE GENOMIC DNA]</scope>
    <source>
        <strain evidence="8 9">SCAWS-G2</strain>
    </source>
</reference>
<evidence type="ECO:0000256" key="2">
    <source>
        <dbReference type="ARBA" id="ARBA00022475"/>
    </source>
</evidence>
<evidence type="ECO:0000256" key="6">
    <source>
        <dbReference type="SAM" id="MobiDB-lite"/>
    </source>
</evidence>
<name>A0A4P6JMS4_KTERU</name>
<sequence>MFTDTSRPLGGGGAGGNAQTSKLQPDPNMMQLPSERWPAGWLPKTLRTRDLTILCLFAVLLITNVQLVAGGGAAGFLYWMLGFFLFLIPSALVCAQLYRFFPGEGAVYLWARKAFGGFWDTFLGFFCNWWPGAIGLTVEVGAFVSSIQALHPDWLAVSWQQGLAEILVLLLAQALCFLDQQRLQRILNIAFFAYVSMVALVGLAGVFWVISGHQLQGDFSPQGWQLSSANAPIFATVVVALLGIAIPLNLGAEVTHERNGYTYLFWGVLITIVGYLFATFAILAVLPAKDLANPAFLGLVFRRAFGPGLGDAISVINYLILAFYFVCATAAYNSMFARLLLVAGVDHRLPRPMRKLSPRRVPINATIVQTCINIVFVAVLFFLTPSANGLSTTVFLVIMNAASVVWNIAMIALFLCGIILGIRFGSQFKQRWLVPFPVLLLASLCGILASCVAIYSTFFVGSPVPNVLGNEDWVFWVLLTVLVSLVIGAIYSFLAPEAEDLIALLHSNKSASIARKEAPNGQGFQTHQR</sequence>
<evidence type="ECO:0000256" key="3">
    <source>
        <dbReference type="ARBA" id="ARBA00022692"/>
    </source>
</evidence>
<feature type="transmembrane region" description="Helical" evidence="7">
    <location>
        <begin position="432"/>
        <end position="461"/>
    </location>
</feature>
<feature type="transmembrane region" description="Helical" evidence="7">
    <location>
        <begin position="51"/>
        <end position="70"/>
    </location>
</feature>
<keyword evidence="9" id="KW-1185">Reference proteome</keyword>
<keyword evidence="3 7" id="KW-0812">Transmembrane</keyword>
<feature type="transmembrane region" description="Helical" evidence="7">
    <location>
        <begin position="395"/>
        <end position="420"/>
    </location>
</feature>
<feature type="transmembrane region" description="Helical" evidence="7">
    <location>
        <begin position="263"/>
        <end position="286"/>
    </location>
</feature>
<feature type="transmembrane region" description="Helical" evidence="7">
    <location>
        <begin position="190"/>
        <end position="211"/>
    </location>
</feature>
<keyword evidence="2" id="KW-1003">Cell membrane</keyword>
<dbReference type="InterPro" id="IPR050367">
    <property type="entry name" value="APC_superfamily"/>
</dbReference>
<evidence type="ECO:0000256" key="4">
    <source>
        <dbReference type="ARBA" id="ARBA00022989"/>
    </source>
</evidence>
<dbReference type="PIRSF" id="PIRSF006060">
    <property type="entry name" value="AA_transporter"/>
    <property type="match status" value="1"/>
</dbReference>
<evidence type="ECO:0000256" key="7">
    <source>
        <dbReference type="SAM" id="Phobius"/>
    </source>
</evidence>